<dbReference type="AlphaFoldDB" id="A0A9E7H8K0"/>
<feature type="compositionally biased region" description="Low complexity" evidence="1">
    <location>
        <begin position="147"/>
        <end position="156"/>
    </location>
</feature>
<protein>
    <submittedName>
        <fullName evidence="2">Serine-rich</fullName>
    </submittedName>
</protein>
<proteinExistence type="predicted"/>
<reference evidence="2" key="1">
    <citation type="submission" date="2022-05" db="EMBL/GenBank/DDBJ databases">
        <title>The Musa troglodytarum L. genome provides insights into the mechanism of non-climacteric behaviour and enrichment of carotenoids.</title>
        <authorList>
            <person name="Wang J."/>
        </authorList>
    </citation>
    <scope>NUCLEOTIDE SEQUENCE</scope>
    <source>
        <tissue evidence="2">Leaf</tissue>
    </source>
</reference>
<sequence>MAAPSYRGRYGGGRDHTHSSSLRRSISPSGGLRCNSASAFASSSASAFAASSSPRSSALLHRSASPTRVIFAGPSPPPRRRLQRWRRPEKDVHVLPDDPPGFVPLQTPQGHRRRRVVVLVAVYPAERAAVGDDELAGADRRGGGRVGAAVSCRPHPSLLPPAAAPRRLRAPTQPPLRHVQGRRRRSPMIADLQSRNRFPVDLIASFRSAASLHILPTRWKLRGNING</sequence>
<evidence type="ECO:0000313" key="3">
    <source>
        <dbReference type="Proteomes" id="UP001055439"/>
    </source>
</evidence>
<accession>A0A9E7H8K0</accession>
<gene>
    <name evidence="2" type="ORF">MUK42_07998</name>
</gene>
<keyword evidence="3" id="KW-1185">Reference proteome</keyword>
<feature type="compositionally biased region" description="Low complexity" evidence="1">
    <location>
        <begin position="19"/>
        <end position="34"/>
    </location>
</feature>
<organism evidence="2 3">
    <name type="scientific">Musa troglodytarum</name>
    <name type="common">fe'i banana</name>
    <dbReference type="NCBI Taxonomy" id="320322"/>
    <lineage>
        <taxon>Eukaryota</taxon>
        <taxon>Viridiplantae</taxon>
        <taxon>Streptophyta</taxon>
        <taxon>Embryophyta</taxon>
        <taxon>Tracheophyta</taxon>
        <taxon>Spermatophyta</taxon>
        <taxon>Magnoliopsida</taxon>
        <taxon>Liliopsida</taxon>
        <taxon>Zingiberales</taxon>
        <taxon>Musaceae</taxon>
        <taxon>Musa</taxon>
    </lineage>
</organism>
<feature type="region of interest" description="Disordered" evidence="1">
    <location>
        <begin position="1"/>
        <end position="34"/>
    </location>
</feature>
<evidence type="ECO:0000256" key="1">
    <source>
        <dbReference type="SAM" id="MobiDB-lite"/>
    </source>
</evidence>
<evidence type="ECO:0000313" key="2">
    <source>
        <dbReference type="EMBL" id="URE25203.1"/>
    </source>
</evidence>
<dbReference type="Proteomes" id="UP001055439">
    <property type="component" value="Chromosome 8"/>
</dbReference>
<name>A0A9E7H8K0_9LILI</name>
<feature type="region of interest" description="Disordered" evidence="1">
    <location>
        <begin position="147"/>
        <end position="169"/>
    </location>
</feature>
<dbReference type="EMBL" id="CP097510">
    <property type="protein sequence ID" value="URE25203.1"/>
    <property type="molecule type" value="Genomic_DNA"/>
</dbReference>